<dbReference type="OrthoDB" id="775571at2759"/>
<dbReference type="GO" id="GO:0000930">
    <property type="term" value="C:gamma-tubulin complex"/>
    <property type="evidence" value="ECO:0007669"/>
    <property type="project" value="TreeGrafter"/>
</dbReference>
<evidence type="ECO:0000256" key="3">
    <source>
        <dbReference type="ARBA" id="ARBA00022490"/>
    </source>
</evidence>
<feature type="domain" description="Gamma tubulin complex component C-terminal" evidence="8">
    <location>
        <begin position="1481"/>
        <end position="1690"/>
    </location>
</feature>
<accession>Q23FC4</accession>
<sequence length="1701" mass="199928">MSVKMMSSNSDIIQNLVIVVERLYKDQPFANYQIKKKCLDRLIDTLFSYILSKSMRLKISNARLDRESLTPYLNNMKGINLQLNILHTNITEITFKMRQNSQFNKALALEVLIQSLIEKGDDFKCFENYDSKKVKRISMSTIISFIRLMADVYVENSRSDCEYDTFDNNKFCIANRLISKLLAERNINQSNKDQVVSLNNLKVFKFTNSMQQNNCIVQNNEKENDGFGFQSKLNISQKPCVQSLTPILGRKIKGIYLTTPKEKQTEKIVKSQCNKNSESMMDNEDEDDYEEQEDEEEEDNFANEEKQKNHKQNIQIGEFKIENNNNNNKLNNHGLQEQKHIKNDESESIQTVHDSEVFTPIKDFFNLRKGLIIPSQTEYSSQMNTGLQTTDRQFTNYSDLSCQIEKEMFDSSLDTLVKKEQTGFPKNVFELNKNTDDNIQSFMGAFQRKQEEPQNMPFSISLNIPSINSNFGLNSNFNPMSSFAQINSKPQNKINSNQSQIGISNFFSINNNLFQSPQNVVTTNQIKPDTSLNQTNQNVSMIQNSISHRQNPLSVSQLNNNESQLSIKNSFFNPSAAAFHKSQNQNQDLISNKFVLNPVQAQNVSMNQTILSENISLYHQKNKDNLQDQILEDKLSGNFNNNNNNVLGLNFLSSRGSNNLVSQFLKDKSDRSQQRKIVFQQGFQYDNKDFDQFLKHENEIVSSSLWEDYDIRKSKIQNKNLQISQTAIFTKQSCEELTQQSNKHYSNLLTTDPEIVSENFILHSVISMLQGIHSDLFQLNLQNYEFYLKKLNITLPHITHESLLIYLEQYVGTATKIIRLQAILNYFKNARNEQLEQREVFDLIGECLQCLDSQLLDLRLNNCSILELPLQLRQSFREIDLMYFLIFSNYQQNTQFNFDLKIAISSLPTNTDLLNIIYNKLEKESISQIDQEILFTFFSHILQPLISNLTQFVITGKSNEVIYKNLPVFLRESFPRIQEVSQNLSLLKQCDLDHFNACCQINQEQKGDLCQIQISQDIFEIRQIEKQFNYLIQSRRDAIGKLLQQIKYKKEVKKAQELEQKLNYVKTIKENFLRKVEMIQQQKKEQHELKLKKAQEELNQLEIKRIQAKYKKLFEQQEEKAIILQNQLKENERIKQEQLEIIKNKIQQDFSSLTNQEKKAAEQQLQPGNKEIFETENELKILYEKAQQLKENQMVEEVDITPKHQAEINLQKMYEEKTKLLEEEQRKGEEEQNEQTEFLKSIYEQKQQELTQSLVNLKKQSPQKLKKNDLESSDDESIINDEEILANQIKMFSSYKQKQIVNKMSEEIMVEEEEKGQMQNEKLMQKDNLQKMEIEDLQIQYVNEENQNGEKSPSQGLNDCQKYPNTPISVIIQACIQNIIKSQALITNEAIMNIIFEKYNIMNIFSFLKKYMFCERGDKIDDFLEVIVKENCQIELISLYEASSLFDEEDFLEPLNQYQPFIEFKKDEAPFYAYNFLATNLQDLIKLKMKNCPQIIEVIFSEEMLAGYVGIFSHLIKFRYANKVLQQKWKQINRNIITWNSNKMETSHTKKQLARLSQSLRHKIQNFIGNFQNYLYFDIIENAWKMLNKALKKCKNFQELLLIHTNYLKYIQQKTFMKTPNQIIEQYLNEILQIQIQFVNILENIISYQEEIDYNEEGDQYIQKIHQLNQKFQNYEDFLSKLIDRIREKETLQTQKLINFS</sequence>
<dbReference type="InParanoid" id="Q23FC4"/>
<feature type="compositionally biased region" description="Acidic residues" evidence="7">
    <location>
        <begin position="281"/>
        <end position="302"/>
    </location>
</feature>
<dbReference type="GO" id="GO:0051011">
    <property type="term" value="F:microtubule minus-end binding"/>
    <property type="evidence" value="ECO:0007669"/>
    <property type="project" value="TreeGrafter"/>
</dbReference>
<keyword evidence="10" id="KW-1185">Reference proteome</keyword>
<dbReference type="Proteomes" id="UP000009168">
    <property type="component" value="Unassembled WGS sequence"/>
</dbReference>
<evidence type="ECO:0000313" key="10">
    <source>
        <dbReference type="Proteomes" id="UP000009168"/>
    </source>
</evidence>
<evidence type="ECO:0000256" key="5">
    <source>
        <dbReference type="ARBA" id="ARBA00023212"/>
    </source>
</evidence>
<organism evidence="9 10">
    <name type="scientific">Tetrahymena thermophila (strain SB210)</name>
    <dbReference type="NCBI Taxonomy" id="312017"/>
    <lineage>
        <taxon>Eukaryota</taxon>
        <taxon>Sar</taxon>
        <taxon>Alveolata</taxon>
        <taxon>Ciliophora</taxon>
        <taxon>Intramacronucleata</taxon>
        <taxon>Oligohymenophorea</taxon>
        <taxon>Hymenostomatida</taxon>
        <taxon>Tetrahymenina</taxon>
        <taxon>Tetrahymenidae</taxon>
        <taxon>Tetrahymena</taxon>
    </lineage>
</organism>
<feature type="coiled-coil region" evidence="6">
    <location>
        <begin position="1172"/>
        <end position="1260"/>
    </location>
</feature>
<evidence type="ECO:0000313" key="9">
    <source>
        <dbReference type="EMBL" id="EAR95229.3"/>
    </source>
</evidence>
<evidence type="ECO:0000256" key="6">
    <source>
        <dbReference type="SAM" id="Coils"/>
    </source>
</evidence>
<dbReference type="GO" id="GO:0051225">
    <property type="term" value="P:spindle assembly"/>
    <property type="evidence" value="ECO:0007669"/>
    <property type="project" value="TreeGrafter"/>
</dbReference>
<proteinExistence type="inferred from homology"/>
<dbReference type="InterPro" id="IPR007259">
    <property type="entry name" value="GCP"/>
</dbReference>
<dbReference type="Pfam" id="PF04130">
    <property type="entry name" value="GCP_C_terminal"/>
    <property type="match status" value="1"/>
</dbReference>
<feature type="region of interest" description="Disordered" evidence="7">
    <location>
        <begin position="266"/>
        <end position="310"/>
    </location>
</feature>
<evidence type="ECO:0000256" key="4">
    <source>
        <dbReference type="ARBA" id="ARBA00022701"/>
    </source>
</evidence>
<keyword evidence="3" id="KW-0963">Cytoplasm</keyword>
<dbReference type="eggNOG" id="KOG2000">
    <property type="taxonomic scope" value="Eukaryota"/>
</dbReference>
<dbReference type="InterPro" id="IPR040457">
    <property type="entry name" value="GCP_C"/>
</dbReference>
<dbReference type="EMBL" id="GG662706">
    <property type="protein sequence ID" value="EAR95229.3"/>
    <property type="molecule type" value="Genomic_DNA"/>
</dbReference>
<dbReference type="KEGG" id="tet:TTHERM_00378930"/>
<keyword evidence="6" id="KW-0175">Coiled coil</keyword>
<evidence type="ECO:0000259" key="8">
    <source>
        <dbReference type="Pfam" id="PF04130"/>
    </source>
</evidence>
<dbReference type="GeneID" id="7828290"/>
<gene>
    <name evidence="9" type="ORF">TTHERM_00378930</name>
</gene>
<name>Q23FC4_TETTS</name>
<dbReference type="GO" id="GO:0000278">
    <property type="term" value="P:mitotic cell cycle"/>
    <property type="evidence" value="ECO:0007669"/>
    <property type="project" value="TreeGrafter"/>
</dbReference>
<protein>
    <submittedName>
        <fullName evidence="9">Spc97/Spc98 family protein</fullName>
    </submittedName>
</protein>
<feature type="coiled-coil region" evidence="6">
    <location>
        <begin position="1077"/>
        <end position="1145"/>
    </location>
</feature>
<dbReference type="GO" id="GO:0031122">
    <property type="term" value="P:cytoplasmic microtubule organization"/>
    <property type="evidence" value="ECO:0007669"/>
    <property type="project" value="TreeGrafter"/>
</dbReference>
<feature type="compositionally biased region" description="Polar residues" evidence="7">
    <location>
        <begin position="271"/>
        <end position="280"/>
    </location>
</feature>
<dbReference type="GO" id="GO:0000922">
    <property type="term" value="C:spindle pole"/>
    <property type="evidence" value="ECO:0007669"/>
    <property type="project" value="InterPro"/>
</dbReference>
<comment type="similarity">
    <text evidence="2">Belongs to the TUBGCP family.</text>
</comment>
<dbReference type="STRING" id="312017.Q23FC4"/>
<dbReference type="PANTHER" id="PTHR19302">
    <property type="entry name" value="GAMMA TUBULIN COMPLEX PROTEIN"/>
    <property type="match status" value="1"/>
</dbReference>
<dbReference type="HOGENOM" id="CLU_243592_0_0_1"/>
<keyword evidence="5" id="KW-0206">Cytoskeleton</keyword>
<evidence type="ECO:0000256" key="1">
    <source>
        <dbReference type="ARBA" id="ARBA00004245"/>
    </source>
</evidence>
<evidence type="ECO:0000256" key="2">
    <source>
        <dbReference type="ARBA" id="ARBA00010337"/>
    </source>
</evidence>
<dbReference type="Gene3D" id="1.20.120.1900">
    <property type="entry name" value="Gamma-tubulin complex, C-terminal domain"/>
    <property type="match status" value="1"/>
</dbReference>
<dbReference type="InterPro" id="IPR042241">
    <property type="entry name" value="GCP_C_sf"/>
</dbReference>
<evidence type="ECO:0000256" key="7">
    <source>
        <dbReference type="SAM" id="MobiDB-lite"/>
    </source>
</evidence>
<dbReference type="GO" id="GO:0051321">
    <property type="term" value="P:meiotic cell cycle"/>
    <property type="evidence" value="ECO:0007669"/>
    <property type="project" value="TreeGrafter"/>
</dbReference>
<keyword evidence="4" id="KW-0493">Microtubule</keyword>
<dbReference type="RefSeq" id="XP_001015474.3">
    <property type="nucleotide sequence ID" value="XM_001015474.3"/>
</dbReference>
<reference evidence="10" key="1">
    <citation type="journal article" date="2006" name="PLoS Biol.">
        <title>Macronuclear genome sequence of the ciliate Tetrahymena thermophila, a model eukaryote.</title>
        <authorList>
            <person name="Eisen J.A."/>
            <person name="Coyne R.S."/>
            <person name="Wu M."/>
            <person name="Wu D."/>
            <person name="Thiagarajan M."/>
            <person name="Wortman J.R."/>
            <person name="Badger J.H."/>
            <person name="Ren Q."/>
            <person name="Amedeo P."/>
            <person name="Jones K.M."/>
            <person name="Tallon L.J."/>
            <person name="Delcher A.L."/>
            <person name="Salzberg S.L."/>
            <person name="Silva J.C."/>
            <person name="Haas B.J."/>
            <person name="Majoros W.H."/>
            <person name="Farzad M."/>
            <person name="Carlton J.M."/>
            <person name="Smith R.K. Jr."/>
            <person name="Garg J."/>
            <person name="Pearlman R.E."/>
            <person name="Karrer K.M."/>
            <person name="Sun L."/>
            <person name="Manning G."/>
            <person name="Elde N.C."/>
            <person name="Turkewitz A.P."/>
            <person name="Asai D.J."/>
            <person name="Wilkes D.E."/>
            <person name="Wang Y."/>
            <person name="Cai H."/>
            <person name="Collins K."/>
            <person name="Stewart B.A."/>
            <person name="Lee S.R."/>
            <person name="Wilamowska K."/>
            <person name="Weinberg Z."/>
            <person name="Ruzzo W.L."/>
            <person name="Wloga D."/>
            <person name="Gaertig J."/>
            <person name="Frankel J."/>
            <person name="Tsao C.-C."/>
            <person name="Gorovsky M.A."/>
            <person name="Keeling P.J."/>
            <person name="Waller R.F."/>
            <person name="Patron N.J."/>
            <person name="Cherry J.M."/>
            <person name="Stover N.A."/>
            <person name="Krieger C.J."/>
            <person name="del Toro C."/>
            <person name="Ryder H.F."/>
            <person name="Williamson S.C."/>
            <person name="Barbeau R.A."/>
            <person name="Hamilton E.P."/>
            <person name="Orias E."/>
        </authorList>
    </citation>
    <scope>NUCLEOTIDE SEQUENCE [LARGE SCALE GENOMIC DNA]</scope>
    <source>
        <strain evidence="10">SB210</strain>
    </source>
</reference>
<comment type="subcellular location">
    <subcellularLocation>
        <location evidence="1">Cytoplasm</location>
        <location evidence="1">Cytoskeleton</location>
    </subcellularLocation>
</comment>
<dbReference type="PANTHER" id="PTHR19302:SF33">
    <property type="entry name" value="GAMMA-TUBULIN COMPLEX COMPONENT 5"/>
    <property type="match status" value="1"/>
</dbReference>
<dbReference type="GO" id="GO:0043015">
    <property type="term" value="F:gamma-tubulin binding"/>
    <property type="evidence" value="ECO:0007669"/>
    <property type="project" value="InterPro"/>
</dbReference>
<dbReference type="GO" id="GO:0007020">
    <property type="term" value="P:microtubule nucleation"/>
    <property type="evidence" value="ECO:0007669"/>
    <property type="project" value="InterPro"/>
</dbReference>
<dbReference type="GO" id="GO:0005874">
    <property type="term" value="C:microtubule"/>
    <property type="evidence" value="ECO:0007669"/>
    <property type="project" value="UniProtKB-KW"/>
</dbReference>